<keyword evidence="5" id="KW-0808">Transferase</keyword>
<dbReference type="GO" id="GO:0007234">
    <property type="term" value="P:osmosensory signaling via phosphorelay pathway"/>
    <property type="evidence" value="ECO:0007669"/>
    <property type="project" value="TreeGrafter"/>
</dbReference>
<dbReference type="InterPro" id="IPR003661">
    <property type="entry name" value="HisK_dim/P_dom"/>
</dbReference>
<dbReference type="SMART" id="SM00387">
    <property type="entry name" value="HATPase_c"/>
    <property type="match status" value="1"/>
</dbReference>
<dbReference type="GO" id="GO:0030295">
    <property type="term" value="F:protein kinase activator activity"/>
    <property type="evidence" value="ECO:0007669"/>
    <property type="project" value="TreeGrafter"/>
</dbReference>
<keyword evidence="10" id="KW-0812">Transmembrane</keyword>
<keyword evidence="9" id="KW-0902">Two-component regulatory system</keyword>
<accession>A0A1I4FHL7</accession>
<evidence type="ECO:0000256" key="2">
    <source>
        <dbReference type="ARBA" id="ARBA00004370"/>
    </source>
</evidence>
<evidence type="ECO:0000256" key="1">
    <source>
        <dbReference type="ARBA" id="ARBA00000085"/>
    </source>
</evidence>
<dbReference type="SMART" id="SM00304">
    <property type="entry name" value="HAMP"/>
    <property type="match status" value="1"/>
</dbReference>
<dbReference type="SMART" id="SM00388">
    <property type="entry name" value="HisKA"/>
    <property type="match status" value="1"/>
</dbReference>
<dbReference type="Gene3D" id="3.30.565.10">
    <property type="entry name" value="Histidine kinase-like ATPase, C-terminal domain"/>
    <property type="match status" value="1"/>
</dbReference>
<dbReference type="OrthoDB" id="9801651at2"/>
<keyword evidence="8" id="KW-0067">ATP-binding</keyword>
<dbReference type="Gene3D" id="1.10.287.130">
    <property type="match status" value="1"/>
</dbReference>
<dbReference type="SUPFAM" id="SSF47384">
    <property type="entry name" value="Homodimeric domain of signal transducing histidine kinase"/>
    <property type="match status" value="1"/>
</dbReference>
<dbReference type="Pfam" id="PF02518">
    <property type="entry name" value="HATPase_c"/>
    <property type="match status" value="1"/>
</dbReference>
<dbReference type="GO" id="GO:0000156">
    <property type="term" value="F:phosphorelay response regulator activity"/>
    <property type="evidence" value="ECO:0007669"/>
    <property type="project" value="TreeGrafter"/>
</dbReference>
<dbReference type="GO" id="GO:0000155">
    <property type="term" value="F:phosphorelay sensor kinase activity"/>
    <property type="evidence" value="ECO:0007669"/>
    <property type="project" value="InterPro"/>
</dbReference>
<proteinExistence type="predicted"/>
<sequence>MFSRRLRVAFLLMGSLAVALGGMAWWVAGEAEHRILRGRLSADLQAGLLELSAEKLRLQTWSLETLMGARPDPGVGEGLLASMTDRIATLRATSDMAERLDRTRGKDLSQHAPRQAALAALQAAIQSLRAEVGRLPGQPPPPDPVAAWARLDALFAAADAGDLRQILRVGIRAEAASVAQERQAADASLLRVRQVVTAGTATLVGLAILLAVLFTVALRRPVERLSAGAAALARGDLGHRIDGMGRDEFGELAACMNQMASDLARSQAAERALREGLEHEVAARTRDLRRALDEVAQAEPQRRQLLADIGHELRTPATVIRGEAEVALRARAMDAEGYRDVLARIRATALDLGVLIEDVLVLASAEAAALAVDLAEVPAAAQMLAAVQAGRVMAGERGVVMHHSPAAGTAILMADAGRLRQVVGILVDNAVRYSHPGGEVVVSETIDAVRGEWLLEVLDRGIGIAPEEVPRLFARGYRSAAARDHRADGTGLGLAIARALTERMRGDVILSVRDGGGTVARLRLPLVRHEAAA</sequence>
<feature type="transmembrane region" description="Helical" evidence="10">
    <location>
        <begin position="195"/>
        <end position="218"/>
    </location>
</feature>
<feature type="domain" description="HAMP" evidence="12">
    <location>
        <begin position="216"/>
        <end position="268"/>
    </location>
</feature>
<dbReference type="GO" id="GO:0016020">
    <property type="term" value="C:membrane"/>
    <property type="evidence" value="ECO:0007669"/>
    <property type="project" value="UniProtKB-SubCell"/>
</dbReference>
<dbReference type="InterPro" id="IPR005467">
    <property type="entry name" value="His_kinase_dom"/>
</dbReference>
<dbReference type="PROSITE" id="PS50109">
    <property type="entry name" value="HIS_KIN"/>
    <property type="match status" value="1"/>
</dbReference>
<comment type="catalytic activity">
    <reaction evidence="1">
        <text>ATP + protein L-histidine = ADP + protein N-phospho-L-histidine.</text>
        <dbReference type="EC" id="2.7.13.3"/>
    </reaction>
</comment>
<keyword evidence="6" id="KW-0547">Nucleotide-binding</keyword>
<dbReference type="PROSITE" id="PS50885">
    <property type="entry name" value="HAMP"/>
    <property type="match status" value="1"/>
</dbReference>
<dbReference type="Proteomes" id="UP000199473">
    <property type="component" value="Unassembled WGS sequence"/>
</dbReference>
<dbReference type="STRING" id="1123062.SAMN02745775_13210"/>
<organism evidence="13 14">
    <name type="scientific">Falsiroseomonas stagni DSM 19981</name>
    <dbReference type="NCBI Taxonomy" id="1123062"/>
    <lineage>
        <taxon>Bacteria</taxon>
        <taxon>Pseudomonadati</taxon>
        <taxon>Pseudomonadota</taxon>
        <taxon>Alphaproteobacteria</taxon>
        <taxon>Acetobacterales</taxon>
        <taxon>Roseomonadaceae</taxon>
        <taxon>Falsiroseomonas</taxon>
    </lineage>
</organism>
<reference evidence="13 14" key="1">
    <citation type="submission" date="2016-10" db="EMBL/GenBank/DDBJ databases">
        <authorList>
            <person name="de Groot N.N."/>
        </authorList>
    </citation>
    <scope>NUCLEOTIDE SEQUENCE [LARGE SCALE GENOMIC DNA]</scope>
    <source>
        <strain evidence="13 14">DSM 19981</strain>
    </source>
</reference>
<keyword evidence="10" id="KW-0472">Membrane</keyword>
<dbReference type="GO" id="GO:0005524">
    <property type="term" value="F:ATP binding"/>
    <property type="evidence" value="ECO:0007669"/>
    <property type="project" value="UniProtKB-KW"/>
</dbReference>
<dbReference type="SUPFAM" id="SSF158472">
    <property type="entry name" value="HAMP domain-like"/>
    <property type="match status" value="1"/>
</dbReference>
<protein>
    <recommendedName>
        <fullName evidence="3">histidine kinase</fullName>
        <ecNumber evidence="3">2.7.13.3</ecNumber>
    </recommendedName>
</protein>
<dbReference type="SUPFAM" id="SSF55874">
    <property type="entry name" value="ATPase domain of HSP90 chaperone/DNA topoisomerase II/histidine kinase"/>
    <property type="match status" value="1"/>
</dbReference>
<keyword evidence="7 13" id="KW-0418">Kinase</keyword>
<keyword evidence="14" id="KW-1185">Reference proteome</keyword>
<dbReference type="PANTHER" id="PTHR42878:SF7">
    <property type="entry name" value="SENSOR HISTIDINE KINASE GLRK"/>
    <property type="match status" value="1"/>
</dbReference>
<dbReference type="RefSeq" id="WP_092963631.1">
    <property type="nucleotide sequence ID" value="NZ_FOSQ01000032.1"/>
</dbReference>
<evidence type="ECO:0000313" key="13">
    <source>
        <dbReference type="EMBL" id="SFL16800.1"/>
    </source>
</evidence>
<dbReference type="EMBL" id="FOSQ01000032">
    <property type="protein sequence ID" value="SFL16800.1"/>
    <property type="molecule type" value="Genomic_DNA"/>
</dbReference>
<evidence type="ECO:0000256" key="3">
    <source>
        <dbReference type="ARBA" id="ARBA00012438"/>
    </source>
</evidence>
<evidence type="ECO:0000256" key="8">
    <source>
        <dbReference type="ARBA" id="ARBA00022840"/>
    </source>
</evidence>
<dbReference type="Pfam" id="PF00672">
    <property type="entry name" value="HAMP"/>
    <property type="match status" value="1"/>
</dbReference>
<evidence type="ECO:0000256" key="9">
    <source>
        <dbReference type="ARBA" id="ARBA00023012"/>
    </source>
</evidence>
<dbReference type="InterPro" id="IPR036097">
    <property type="entry name" value="HisK_dim/P_sf"/>
</dbReference>
<keyword evidence="10" id="KW-1133">Transmembrane helix</keyword>
<evidence type="ECO:0000259" key="11">
    <source>
        <dbReference type="PROSITE" id="PS50109"/>
    </source>
</evidence>
<dbReference type="CDD" id="cd00082">
    <property type="entry name" value="HisKA"/>
    <property type="match status" value="1"/>
</dbReference>
<evidence type="ECO:0000256" key="7">
    <source>
        <dbReference type="ARBA" id="ARBA00022777"/>
    </source>
</evidence>
<dbReference type="InterPro" id="IPR050351">
    <property type="entry name" value="BphY/WalK/GraS-like"/>
</dbReference>
<dbReference type="CDD" id="cd00075">
    <property type="entry name" value="HATPase"/>
    <property type="match status" value="1"/>
</dbReference>
<dbReference type="InterPro" id="IPR036890">
    <property type="entry name" value="HATPase_C_sf"/>
</dbReference>
<dbReference type="PRINTS" id="PR00344">
    <property type="entry name" value="BCTRLSENSOR"/>
</dbReference>
<dbReference type="InterPro" id="IPR003660">
    <property type="entry name" value="HAMP_dom"/>
</dbReference>
<gene>
    <name evidence="13" type="ORF">SAMN02745775_13210</name>
</gene>
<dbReference type="PANTHER" id="PTHR42878">
    <property type="entry name" value="TWO-COMPONENT HISTIDINE KINASE"/>
    <property type="match status" value="1"/>
</dbReference>
<evidence type="ECO:0000313" key="14">
    <source>
        <dbReference type="Proteomes" id="UP000199473"/>
    </source>
</evidence>
<evidence type="ECO:0000256" key="10">
    <source>
        <dbReference type="SAM" id="Phobius"/>
    </source>
</evidence>
<name>A0A1I4FHL7_9PROT</name>
<feature type="domain" description="Histidine kinase" evidence="11">
    <location>
        <begin position="308"/>
        <end position="528"/>
    </location>
</feature>
<comment type="subcellular location">
    <subcellularLocation>
        <location evidence="2">Membrane</location>
    </subcellularLocation>
</comment>
<dbReference type="Gene3D" id="6.10.340.10">
    <property type="match status" value="1"/>
</dbReference>
<keyword evidence="4" id="KW-0597">Phosphoprotein</keyword>
<evidence type="ECO:0000256" key="6">
    <source>
        <dbReference type="ARBA" id="ARBA00022741"/>
    </source>
</evidence>
<evidence type="ECO:0000256" key="5">
    <source>
        <dbReference type="ARBA" id="ARBA00022679"/>
    </source>
</evidence>
<evidence type="ECO:0000259" key="12">
    <source>
        <dbReference type="PROSITE" id="PS50885"/>
    </source>
</evidence>
<dbReference type="CDD" id="cd06225">
    <property type="entry name" value="HAMP"/>
    <property type="match status" value="1"/>
</dbReference>
<evidence type="ECO:0000256" key="4">
    <source>
        <dbReference type="ARBA" id="ARBA00022553"/>
    </source>
</evidence>
<dbReference type="EC" id="2.7.13.3" evidence="3"/>
<dbReference type="InterPro" id="IPR003594">
    <property type="entry name" value="HATPase_dom"/>
</dbReference>
<dbReference type="InterPro" id="IPR004358">
    <property type="entry name" value="Sig_transdc_His_kin-like_C"/>
</dbReference>
<dbReference type="Pfam" id="PF00512">
    <property type="entry name" value="HisKA"/>
    <property type="match status" value="1"/>
</dbReference>
<dbReference type="AlphaFoldDB" id="A0A1I4FHL7"/>